<feature type="compositionally biased region" description="Basic and acidic residues" evidence="1">
    <location>
        <begin position="139"/>
        <end position="150"/>
    </location>
</feature>
<dbReference type="Proteomes" id="UP000243459">
    <property type="component" value="Chromosome 6"/>
</dbReference>
<feature type="region of interest" description="Disordered" evidence="1">
    <location>
        <begin position="120"/>
        <end position="164"/>
    </location>
</feature>
<dbReference type="Gramene" id="ONK66999">
    <property type="protein sequence ID" value="ONK66999"/>
    <property type="gene ID" value="A4U43_C06F14410"/>
</dbReference>
<feature type="compositionally biased region" description="Low complexity" evidence="1">
    <location>
        <begin position="123"/>
        <end position="138"/>
    </location>
</feature>
<accession>A0A5P1EQB7</accession>
<evidence type="ECO:0000313" key="3">
    <source>
        <dbReference type="Proteomes" id="UP000243459"/>
    </source>
</evidence>
<dbReference type="AlphaFoldDB" id="A0A5P1EQB7"/>
<gene>
    <name evidence="2" type="ORF">A4U43_C06F14410</name>
</gene>
<name>A0A5P1EQB7_ASPOF</name>
<evidence type="ECO:0000313" key="2">
    <source>
        <dbReference type="EMBL" id="ONK66999.1"/>
    </source>
</evidence>
<proteinExistence type="predicted"/>
<protein>
    <submittedName>
        <fullName evidence="2">Uncharacterized protein</fullName>
    </submittedName>
</protein>
<reference evidence="3" key="1">
    <citation type="journal article" date="2017" name="Nat. Commun.">
        <title>The asparagus genome sheds light on the origin and evolution of a young Y chromosome.</title>
        <authorList>
            <person name="Harkess A."/>
            <person name="Zhou J."/>
            <person name="Xu C."/>
            <person name="Bowers J.E."/>
            <person name="Van der Hulst R."/>
            <person name="Ayyampalayam S."/>
            <person name="Mercati F."/>
            <person name="Riccardi P."/>
            <person name="McKain M.R."/>
            <person name="Kakrana A."/>
            <person name="Tang H."/>
            <person name="Ray J."/>
            <person name="Groenendijk J."/>
            <person name="Arikit S."/>
            <person name="Mathioni S.M."/>
            <person name="Nakano M."/>
            <person name="Shan H."/>
            <person name="Telgmann-Rauber A."/>
            <person name="Kanno A."/>
            <person name="Yue Z."/>
            <person name="Chen H."/>
            <person name="Li W."/>
            <person name="Chen Y."/>
            <person name="Xu X."/>
            <person name="Zhang Y."/>
            <person name="Luo S."/>
            <person name="Chen H."/>
            <person name="Gao J."/>
            <person name="Mao Z."/>
            <person name="Pires J.C."/>
            <person name="Luo M."/>
            <person name="Kudrna D."/>
            <person name="Wing R.A."/>
            <person name="Meyers B.C."/>
            <person name="Yi K."/>
            <person name="Kong H."/>
            <person name="Lavrijsen P."/>
            <person name="Sunseri F."/>
            <person name="Falavigna A."/>
            <person name="Ye Y."/>
            <person name="Leebens-Mack J.H."/>
            <person name="Chen G."/>
        </authorList>
    </citation>
    <scope>NUCLEOTIDE SEQUENCE [LARGE SCALE GENOMIC DNA]</scope>
    <source>
        <strain evidence="3">cv. DH0086</strain>
    </source>
</reference>
<dbReference type="EMBL" id="CM007386">
    <property type="protein sequence ID" value="ONK66999.1"/>
    <property type="molecule type" value="Genomic_DNA"/>
</dbReference>
<feature type="compositionally biased region" description="Acidic residues" evidence="1">
    <location>
        <begin position="151"/>
        <end position="164"/>
    </location>
</feature>
<organism evidence="2 3">
    <name type="scientific">Asparagus officinalis</name>
    <name type="common">Garden asparagus</name>
    <dbReference type="NCBI Taxonomy" id="4686"/>
    <lineage>
        <taxon>Eukaryota</taxon>
        <taxon>Viridiplantae</taxon>
        <taxon>Streptophyta</taxon>
        <taxon>Embryophyta</taxon>
        <taxon>Tracheophyta</taxon>
        <taxon>Spermatophyta</taxon>
        <taxon>Magnoliopsida</taxon>
        <taxon>Liliopsida</taxon>
        <taxon>Asparagales</taxon>
        <taxon>Asparagaceae</taxon>
        <taxon>Asparagoideae</taxon>
        <taxon>Asparagus</taxon>
    </lineage>
</organism>
<evidence type="ECO:0000256" key="1">
    <source>
        <dbReference type="SAM" id="MobiDB-lite"/>
    </source>
</evidence>
<sequence length="164" mass="18368">MLIVITINYLLKSSGLGRLARDLPLNVVFIVVFESEGRRRSNRGASTTSASGAPEESEVGFLIRVFLRVRAKEAGIFIRGRKGVERRVIAMRPMRKNTRTRLETRLGISFELEDDIEDEIGDETSSSTTRLATSSTTKSELRSEKMRSENGEEIGDELSDEIDN</sequence>
<keyword evidence="3" id="KW-1185">Reference proteome</keyword>